<dbReference type="KEGG" id="hcz:G9Q37_18125"/>
<keyword evidence="2" id="KW-1185">Reference proteome</keyword>
<reference evidence="1 2" key="1">
    <citation type="submission" date="2020-03" db="EMBL/GenBank/DDBJ databases">
        <title>Hydrogenophaga sp. nov. isolated from cyanobacterial mat.</title>
        <authorList>
            <person name="Thorat V."/>
            <person name="Kirdat K."/>
            <person name="Tiwarekar B."/>
            <person name="Costa E.D."/>
            <person name="Yadav A."/>
        </authorList>
    </citation>
    <scope>NUCLEOTIDE SEQUENCE [LARGE SCALE GENOMIC DNA]</scope>
    <source>
        <strain evidence="1 2">BA0156</strain>
    </source>
</reference>
<gene>
    <name evidence="1" type="ORF">G9Q37_18125</name>
</gene>
<proteinExistence type="predicted"/>
<name>A0A6G8ILE7_9BURK</name>
<organism evidence="1 2">
    <name type="scientific">Hydrogenophaga crocea</name>
    <dbReference type="NCBI Taxonomy" id="2716225"/>
    <lineage>
        <taxon>Bacteria</taxon>
        <taxon>Pseudomonadati</taxon>
        <taxon>Pseudomonadota</taxon>
        <taxon>Betaproteobacteria</taxon>
        <taxon>Burkholderiales</taxon>
        <taxon>Comamonadaceae</taxon>
        <taxon>Hydrogenophaga</taxon>
    </lineage>
</organism>
<evidence type="ECO:0000313" key="1">
    <source>
        <dbReference type="EMBL" id="QIM53939.1"/>
    </source>
</evidence>
<dbReference type="Proteomes" id="UP000503162">
    <property type="component" value="Chromosome"/>
</dbReference>
<sequence>MTRSQMHTLMIALGDEHLVRPSTVIEDATEVRIRDTLVNVEWDAEAQRFELTVPLPELLDDDDDSRLRLYRALLAWQWREAGGTDRLGFGVIEALGQTVGMASLAASPTLDAQGLKTLLVEVHDDLQGVWIECCTQVLAEQTQAPATLLRA</sequence>
<dbReference type="EMBL" id="CP049989">
    <property type="protein sequence ID" value="QIM53939.1"/>
    <property type="molecule type" value="Genomic_DNA"/>
</dbReference>
<dbReference type="AlphaFoldDB" id="A0A6G8ILE7"/>
<accession>A0A6G8ILE7</accession>
<dbReference type="RefSeq" id="WP_166229432.1">
    <property type="nucleotide sequence ID" value="NZ_CP049989.1"/>
</dbReference>
<dbReference type="Gene3D" id="3.30.1460.10">
    <property type="match status" value="1"/>
</dbReference>
<protein>
    <submittedName>
        <fullName evidence="1">Uncharacterized protein</fullName>
    </submittedName>
</protein>
<evidence type="ECO:0000313" key="2">
    <source>
        <dbReference type="Proteomes" id="UP000503162"/>
    </source>
</evidence>